<protein>
    <submittedName>
        <fullName evidence="8">WRKY DNA-binding protein 2</fullName>
    </submittedName>
</protein>
<accession>A0A7J0EEF4</accession>
<dbReference type="Pfam" id="PF03106">
    <property type="entry name" value="WRKY"/>
    <property type="match status" value="1"/>
</dbReference>
<dbReference type="Proteomes" id="UP000585474">
    <property type="component" value="Unassembled WGS sequence"/>
</dbReference>
<reference evidence="8 9" key="1">
    <citation type="submission" date="2019-07" db="EMBL/GenBank/DDBJ databases">
        <title>De Novo Assembly of kiwifruit Actinidia rufa.</title>
        <authorList>
            <person name="Sugita-Konishi S."/>
            <person name="Sato K."/>
            <person name="Mori E."/>
            <person name="Abe Y."/>
            <person name="Kisaki G."/>
            <person name="Hamano K."/>
            <person name="Suezawa K."/>
            <person name="Otani M."/>
            <person name="Fukuda T."/>
            <person name="Manabe T."/>
            <person name="Gomi K."/>
            <person name="Tabuchi M."/>
            <person name="Akimitsu K."/>
            <person name="Kataoka I."/>
        </authorList>
    </citation>
    <scope>NUCLEOTIDE SEQUENCE [LARGE SCALE GENOMIC DNA]</scope>
    <source>
        <strain evidence="9">cv. Fuchu</strain>
    </source>
</reference>
<feature type="compositionally biased region" description="Basic and acidic residues" evidence="6">
    <location>
        <begin position="39"/>
        <end position="48"/>
    </location>
</feature>
<keyword evidence="9" id="KW-1185">Reference proteome</keyword>
<gene>
    <name evidence="8" type="ORF">Acr_03g0016580</name>
</gene>
<evidence type="ECO:0000256" key="6">
    <source>
        <dbReference type="SAM" id="MobiDB-lite"/>
    </source>
</evidence>
<proteinExistence type="predicted"/>
<dbReference type="InterPro" id="IPR003657">
    <property type="entry name" value="WRKY_dom"/>
</dbReference>
<evidence type="ECO:0000256" key="2">
    <source>
        <dbReference type="ARBA" id="ARBA00023015"/>
    </source>
</evidence>
<evidence type="ECO:0000256" key="5">
    <source>
        <dbReference type="ARBA" id="ARBA00023242"/>
    </source>
</evidence>
<keyword evidence="5" id="KW-0539">Nucleus</keyword>
<dbReference type="OrthoDB" id="1722085at2759"/>
<dbReference type="SMART" id="SM00774">
    <property type="entry name" value="WRKY"/>
    <property type="match status" value="1"/>
</dbReference>
<dbReference type="AlphaFoldDB" id="A0A7J0EEF4"/>
<dbReference type="PANTHER" id="PTHR31221:SF141">
    <property type="entry name" value="WRKY PROTEIN"/>
    <property type="match status" value="1"/>
</dbReference>
<comment type="caution">
    <text evidence="8">The sequence shown here is derived from an EMBL/GenBank/DDBJ whole genome shotgun (WGS) entry which is preliminary data.</text>
</comment>
<dbReference type="GO" id="GO:0043565">
    <property type="term" value="F:sequence-specific DNA binding"/>
    <property type="evidence" value="ECO:0007669"/>
    <property type="project" value="InterPro"/>
</dbReference>
<dbReference type="PROSITE" id="PS50811">
    <property type="entry name" value="WRKY"/>
    <property type="match status" value="1"/>
</dbReference>
<evidence type="ECO:0000256" key="4">
    <source>
        <dbReference type="ARBA" id="ARBA00023163"/>
    </source>
</evidence>
<feature type="region of interest" description="Disordered" evidence="6">
    <location>
        <begin position="31"/>
        <end position="68"/>
    </location>
</feature>
<dbReference type="SUPFAM" id="SSF118290">
    <property type="entry name" value="WRKY DNA-binding domain"/>
    <property type="match status" value="1"/>
</dbReference>
<feature type="compositionally biased region" description="Low complexity" evidence="6">
    <location>
        <begin position="52"/>
        <end position="68"/>
    </location>
</feature>
<keyword evidence="2" id="KW-0805">Transcription regulation</keyword>
<evidence type="ECO:0000313" key="8">
    <source>
        <dbReference type="EMBL" id="GFY84884.1"/>
    </source>
</evidence>
<dbReference type="GO" id="GO:0005634">
    <property type="term" value="C:nucleus"/>
    <property type="evidence" value="ECO:0007669"/>
    <property type="project" value="UniProtKB-SubCell"/>
</dbReference>
<dbReference type="EMBL" id="BJWL01000003">
    <property type="protein sequence ID" value="GFY84884.1"/>
    <property type="molecule type" value="Genomic_DNA"/>
</dbReference>
<keyword evidence="4" id="KW-0804">Transcription</keyword>
<keyword evidence="3 8" id="KW-0238">DNA-binding</keyword>
<comment type="subcellular location">
    <subcellularLocation>
        <location evidence="1">Nucleus</location>
    </subcellularLocation>
</comment>
<evidence type="ECO:0000256" key="3">
    <source>
        <dbReference type="ARBA" id="ARBA00023125"/>
    </source>
</evidence>
<organism evidence="8 9">
    <name type="scientific">Actinidia rufa</name>
    <dbReference type="NCBI Taxonomy" id="165716"/>
    <lineage>
        <taxon>Eukaryota</taxon>
        <taxon>Viridiplantae</taxon>
        <taxon>Streptophyta</taxon>
        <taxon>Embryophyta</taxon>
        <taxon>Tracheophyta</taxon>
        <taxon>Spermatophyta</taxon>
        <taxon>Magnoliopsida</taxon>
        <taxon>eudicotyledons</taxon>
        <taxon>Gunneridae</taxon>
        <taxon>Pentapetalae</taxon>
        <taxon>asterids</taxon>
        <taxon>Ericales</taxon>
        <taxon>Actinidiaceae</taxon>
        <taxon>Actinidia</taxon>
    </lineage>
</organism>
<name>A0A7J0EEF4_9ERIC</name>
<evidence type="ECO:0000259" key="7">
    <source>
        <dbReference type="PROSITE" id="PS50811"/>
    </source>
</evidence>
<evidence type="ECO:0000313" key="9">
    <source>
        <dbReference type="Proteomes" id="UP000585474"/>
    </source>
</evidence>
<dbReference type="InterPro" id="IPR036576">
    <property type="entry name" value="WRKY_dom_sf"/>
</dbReference>
<sequence length="101" mass="11266">MLLNSICRSYYKCTNAGCNVRKQVERASADPKSVVTTYEGKHNHDVPAARKSSQNTANSNTSQVKSQKVVAKKPALLEEIGFRNNDQRPVFVQLKEEQITA</sequence>
<dbReference type="InterPro" id="IPR044810">
    <property type="entry name" value="WRKY_plant"/>
</dbReference>
<evidence type="ECO:0000256" key="1">
    <source>
        <dbReference type="ARBA" id="ARBA00004123"/>
    </source>
</evidence>
<dbReference type="GO" id="GO:0003700">
    <property type="term" value="F:DNA-binding transcription factor activity"/>
    <property type="evidence" value="ECO:0007669"/>
    <property type="project" value="InterPro"/>
</dbReference>
<dbReference type="PANTHER" id="PTHR31221">
    <property type="entry name" value="WRKY TRANSCRIPTION FACTOR PROTEIN 1-RELATED"/>
    <property type="match status" value="1"/>
</dbReference>
<feature type="domain" description="WRKY" evidence="7">
    <location>
        <begin position="8"/>
        <end position="47"/>
    </location>
</feature>
<dbReference type="Gene3D" id="2.20.25.80">
    <property type="entry name" value="WRKY domain"/>
    <property type="match status" value="1"/>
</dbReference>